<dbReference type="RefSeq" id="WP_377000842.1">
    <property type="nucleotide sequence ID" value="NZ_JBHSQE010000003.1"/>
</dbReference>
<evidence type="ECO:0000313" key="2">
    <source>
        <dbReference type="Proteomes" id="UP001596244"/>
    </source>
</evidence>
<dbReference type="EMBL" id="JBHSQE010000003">
    <property type="protein sequence ID" value="MFC6146350.1"/>
    <property type="molecule type" value="Genomic_DNA"/>
</dbReference>
<accession>A0ABW1QCN7</accession>
<name>A0ABW1QCN7_9CORY</name>
<sequence length="183" mass="20005">MNWLRRSAVLVVGALTVVSCGNYINMNDFDYRGGFAVGMNDAGDVIAHIEACQYRVTAVQIVQGRELLGGEPNPTLGRIVTDQPQTGRFEVNLSRPQAPWRAEQPLSEPPNPAHIMIISPETDGTTSRKMEVIKQESASRTVLESLSPGEAIINVWNKDAGPTEEPVVNEVVRLADFHPECPA</sequence>
<reference evidence="2" key="1">
    <citation type="journal article" date="2019" name="Int. J. Syst. Evol. Microbiol.">
        <title>The Global Catalogue of Microorganisms (GCM) 10K type strain sequencing project: providing services to taxonomists for standard genome sequencing and annotation.</title>
        <authorList>
            <consortium name="The Broad Institute Genomics Platform"/>
            <consortium name="The Broad Institute Genome Sequencing Center for Infectious Disease"/>
            <person name="Wu L."/>
            <person name="Ma J."/>
        </authorList>
    </citation>
    <scope>NUCLEOTIDE SEQUENCE [LARGE SCALE GENOMIC DNA]</scope>
    <source>
        <strain evidence="2">CCUG 51943</strain>
    </source>
</reference>
<evidence type="ECO:0008006" key="3">
    <source>
        <dbReference type="Google" id="ProtNLM"/>
    </source>
</evidence>
<proteinExistence type="predicted"/>
<evidence type="ECO:0000313" key="1">
    <source>
        <dbReference type="EMBL" id="MFC6146350.1"/>
    </source>
</evidence>
<comment type="caution">
    <text evidence="1">The sequence shown here is derived from an EMBL/GenBank/DDBJ whole genome shotgun (WGS) entry which is preliminary data.</text>
</comment>
<organism evidence="1 2">
    <name type="scientific">Corynebacterium nasicanis</name>
    <dbReference type="NCBI Taxonomy" id="1448267"/>
    <lineage>
        <taxon>Bacteria</taxon>
        <taxon>Bacillati</taxon>
        <taxon>Actinomycetota</taxon>
        <taxon>Actinomycetes</taxon>
        <taxon>Mycobacteriales</taxon>
        <taxon>Corynebacteriaceae</taxon>
        <taxon>Corynebacterium</taxon>
    </lineage>
</organism>
<gene>
    <name evidence="1" type="ORF">ACFPUZ_05970</name>
</gene>
<dbReference type="PROSITE" id="PS51257">
    <property type="entry name" value="PROKAR_LIPOPROTEIN"/>
    <property type="match status" value="1"/>
</dbReference>
<keyword evidence="2" id="KW-1185">Reference proteome</keyword>
<dbReference type="Proteomes" id="UP001596244">
    <property type="component" value="Unassembled WGS sequence"/>
</dbReference>
<protein>
    <recommendedName>
        <fullName evidence="3">DUF2771 domain-containing protein</fullName>
    </recommendedName>
</protein>